<evidence type="ECO:0000313" key="2">
    <source>
        <dbReference type="Proteomes" id="UP000663879"/>
    </source>
</evidence>
<proteinExistence type="predicted"/>
<organism evidence="1 2">
    <name type="scientific">Brachionus calyciflorus</name>
    <dbReference type="NCBI Taxonomy" id="104777"/>
    <lineage>
        <taxon>Eukaryota</taxon>
        <taxon>Metazoa</taxon>
        <taxon>Spiralia</taxon>
        <taxon>Gnathifera</taxon>
        <taxon>Rotifera</taxon>
        <taxon>Eurotatoria</taxon>
        <taxon>Monogononta</taxon>
        <taxon>Pseudotrocha</taxon>
        <taxon>Ploima</taxon>
        <taxon>Brachionidae</taxon>
        <taxon>Brachionus</taxon>
    </lineage>
</organism>
<dbReference type="EMBL" id="CAJNOC010000052">
    <property type="protein sequence ID" value="CAF0710176.1"/>
    <property type="molecule type" value="Genomic_DNA"/>
</dbReference>
<gene>
    <name evidence="1" type="ORF">OXX778_LOCUS910</name>
</gene>
<keyword evidence="2" id="KW-1185">Reference proteome</keyword>
<dbReference type="AlphaFoldDB" id="A0A813M3I9"/>
<evidence type="ECO:0008006" key="3">
    <source>
        <dbReference type="Google" id="ProtNLM"/>
    </source>
</evidence>
<dbReference type="Proteomes" id="UP000663879">
    <property type="component" value="Unassembled WGS sequence"/>
</dbReference>
<dbReference type="OrthoDB" id="10049726at2759"/>
<name>A0A813M3I9_9BILA</name>
<evidence type="ECO:0000313" key="1">
    <source>
        <dbReference type="EMBL" id="CAF0710176.1"/>
    </source>
</evidence>
<protein>
    <recommendedName>
        <fullName evidence="3">DDE Tnp4 domain-containing protein</fullName>
    </recommendedName>
</protein>
<sequence>MVQRKLYSGHKKRPLVKPFVFTSSNGRIINVYGDDAATDNDAFIMEKVQKSDKDLRDLLKIGDLSIFDRGFKECIA</sequence>
<reference evidence="1" key="1">
    <citation type="submission" date="2021-02" db="EMBL/GenBank/DDBJ databases">
        <authorList>
            <person name="Nowell W R."/>
        </authorList>
    </citation>
    <scope>NUCLEOTIDE SEQUENCE</scope>
    <source>
        <strain evidence="1">Ploen Becks lab</strain>
    </source>
</reference>
<comment type="caution">
    <text evidence="1">The sequence shown here is derived from an EMBL/GenBank/DDBJ whole genome shotgun (WGS) entry which is preliminary data.</text>
</comment>
<accession>A0A813M3I9</accession>